<dbReference type="InterPro" id="IPR020568">
    <property type="entry name" value="Ribosomal_Su5_D2-typ_SF"/>
</dbReference>
<keyword evidence="3 5" id="KW-0687">Ribonucleoprotein</keyword>
<evidence type="ECO:0000256" key="3">
    <source>
        <dbReference type="ARBA" id="ARBA00023274"/>
    </source>
</evidence>
<evidence type="ECO:0000256" key="1">
    <source>
        <dbReference type="ARBA" id="ARBA00005251"/>
    </source>
</evidence>
<dbReference type="InterPro" id="IPR014721">
    <property type="entry name" value="Ribsml_uS5_D2-typ_fold_subgr"/>
</dbReference>
<dbReference type="Pfam" id="PF00380">
    <property type="entry name" value="Ribosomal_S9"/>
    <property type="match status" value="1"/>
</dbReference>
<dbReference type="GO" id="GO:0003735">
    <property type="term" value="F:structural constituent of ribosome"/>
    <property type="evidence" value="ECO:0007669"/>
    <property type="project" value="InterPro"/>
</dbReference>
<dbReference type="PANTHER" id="PTHR21569:SF1">
    <property type="entry name" value="SMALL RIBOSOMAL SUBUNIT PROTEIN US9M"/>
    <property type="match status" value="1"/>
</dbReference>
<dbReference type="InterPro" id="IPR023035">
    <property type="entry name" value="Ribosomal_uS9_bac/plastid"/>
</dbReference>
<dbReference type="SUPFAM" id="SSF54211">
    <property type="entry name" value="Ribosomal protein S5 domain 2-like"/>
    <property type="match status" value="1"/>
</dbReference>
<proteinExistence type="inferred from homology"/>
<evidence type="ECO:0000256" key="5">
    <source>
        <dbReference type="HAMAP-Rule" id="MF_00532"/>
    </source>
</evidence>
<evidence type="ECO:0000313" key="6">
    <source>
        <dbReference type="EMBL" id="PIR85754.1"/>
    </source>
</evidence>
<keyword evidence="2 5" id="KW-0689">Ribosomal protein</keyword>
<dbReference type="GO" id="GO:0003723">
    <property type="term" value="F:RNA binding"/>
    <property type="evidence" value="ECO:0007669"/>
    <property type="project" value="TreeGrafter"/>
</dbReference>
<comment type="similarity">
    <text evidence="1 5">Belongs to the universal ribosomal protein uS9 family.</text>
</comment>
<dbReference type="InterPro" id="IPR000754">
    <property type="entry name" value="Ribosomal_uS9"/>
</dbReference>
<dbReference type="GO" id="GO:0006412">
    <property type="term" value="P:translation"/>
    <property type="evidence" value="ECO:0007669"/>
    <property type="project" value="UniProtKB-UniRule"/>
</dbReference>
<dbReference type="HAMAP" id="MF_00532_B">
    <property type="entry name" value="Ribosomal_uS9_B"/>
    <property type="match status" value="1"/>
</dbReference>
<protein>
    <recommendedName>
        <fullName evidence="4 5">Small ribosomal subunit protein uS9</fullName>
    </recommendedName>
</protein>
<dbReference type="GO" id="GO:0005737">
    <property type="term" value="C:cytoplasm"/>
    <property type="evidence" value="ECO:0007669"/>
    <property type="project" value="UniProtKB-ARBA"/>
</dbReference>
<evidence type="ECO:0000256" key="4">
    <source>
        <dbReference type="ARBA" id="ARBA00035259"/>
    </source>
</evidence>
<dbReference type="GO" id="GO:0015935">
    <property type="term" value="C:small ribosomal subunit"/>
    <property type="evidence" value="ECO:0007669"/>
    <property type="project" value="TreeGrafter"/>
</dbReference>
<dbReference type="Proteomes" id="UP000229612">
    <property type="component" value="Unassembled WGS sequence"/>
</dbReference>
<dbReference type="PANTHER" id="PTHR21569">
    <property type="entry name" value="RIBOSOMAL PROTEIN S9"/>
    <property type="match status" value="1"/>
</dbReference>
<accession>A0A2H0UH58</accession>
<evidence type="ECO:0000256" key="2">
    <source>
        <dbReference type="ARBA" id="ARBA00022980"/>
    </source>
</evidence>
<reference evidence="7" key="1">
    <citation type="submission" date="2017-09" db="EMBL/GenBank/DDBJ databases">
        <title>Depth-based differentiation of microbial function through sediment-hosted aquifers and enrichment of novel symbionts in the deep terrestrial subsurface.</title>
        <authorList>
            <person name="Probst A.J."/>
            <person name="Ladd B."/>
            <person name="Jarett J.K."/>
            <person name="Geller-Mcgrath D.E."/>
            <person name="Sieber C.M.K."/>
            <person name="Emerson J.B."/>
            <person name="Anantharaman K."/>
            <person name="Thomas B.C."/>
            <person name="Malmstrom R."/>
            <person name="Stieglmeier M."/>
            <person name="Klingl A."/>
            <person name="Woyke T."/>
            <person name="Ryan C.M."/>
            <person name="Banfield J.F."/>
        </authorList>
    </citation>
    <scope>NUCLEOTIDE SEQUENCE [LARGE SCALE GENOMIC DNA]</scope>
</reference>
<name>A0A2H0UH58_9BACT</name>
<dbReference type="NCBIfam" id="NF001099">
    <property type="entry name" value="PRK00132.1"/>
    <property type="match status" value="1"/>
</dbReference>
<sequence>MATETKTTTKKASAERYNEGIGRRKTSTARVRLTPASKTTVVINDKKIEEYFKHQSHINEVMAVLGTKDLGIGDYTVTVKISGSGLSAQADAIKLGIARALLLEKADRRGLLKKAGFLKRDPRSVERKKFGLRKARRAPQWSKR</sequence>
<organism evidence="6 7">
    <name type="scientific">Candidatus Kaiserbacteria bacterium CG10_big_fil_rev_8_21_14_0_10_44_10</name>
    <dbReference type="NCBI Taxonomy" id="1974606"/>
    <lineage>
        <taxon>Bacteria</taxon>
        <taxon>Candidatus Kaiseribacteriota</taxon>
    </lineage>
</organism>
<evidence type="ECO:0000313" key="7">
    <source>
        <dbReference type="Proteomes" id="UP000229612"/>
    </source>
</evidence>
<dbReference type="EMBL" id="PFBG01000029">
    <property type="protein sequence ID" value="PIR85754.1"/>
    <property type="molecule type" value="Genomic_DNA"/>
</dbReference>
<gene>
    <name evidence="5" type="primary">rpsI</name>
    <name evidence="6" type="ORF">COU14_02670</name>
</gene>
<dbReference type="AlphaFoldDB" id="A0A2H0UH58"/>
<dbReference type="Gene3D" id="3.30.230.10">
    <property type="match status" value="1"/>
</dbReference>
<comment type="caution">
    <text evidence="6">The sequence shown here is derived from an EMBL/GenBank/DDBJ whole genome shotgun (WGS) entry which is preliminary data.</text>
</comment>